<keyword evidence="2" id="KW-1185">Reference proteome</keyword>
<evidence type="ECO:0000313" key="2">
    <source>
        <dbReference type="Proteomes" id="UP000314294"/>
    </source>
</evidence>
<gene>
    <name evidence="1" type="ORF">EYF80_008901</name>
</gene>
<comment type="caution">
    <text evidence="1">The sequence shown here is derived from an EMBL/GenBank/DDBJ whole genome shotgun (WGS) entry which is preliminary data.</text>
</comment>
<sequence>MSVVGSPPVCSPVIQLVKEALLSRCTGPGYYGRTRSSPGTERASLNKHSVREYVLRLCCVHAAYMEREPHTHHGTPGHAKADLEMRNDPPLAKRCCMGSQRHGGGSGQIQFKELLSLLL</sequence>
<dbReference type="Proteomes" id="UP000314294">
    <property type="component" value="Unassembled WGS sequence"/>
</dbReference>
<reference evidence="1 2" key="1">
    <citation type="submission" date="2019-03" db="EMBL/GenBank/DDBJ databases">
        <title>First draft genome of Liparis tanakae, snailfish: a comprehensive survey of snailfish specific genes.</title>
        <authorList>
            <person name="Kim W."/>
            <person name="Song I."/>
            <person name="Jeong J.-H."/>
            <person name="Kim D."/>
            <person name="Kim S."/>
            <person name="Ryu S."/>
            <person name="Song J.Y."/>
            <person name="Lee S.K."/>
        </authorList>
    </citation>
    <scope>NUCLEOTIDE SEQUENCE [LARGE SCALE GENOMIC DNA]</scope>
    <source>
        <tissue evidence="1">Muscle</tissue>
    </source>
</reference>
<name>A0A4Z2ISQ9_9TELE</name>
<dbReference type="EMBL" id="SRLO01000050">
    <property type="protein sequence ID" value="TNN80896.1"/>
    <property type="molecule type" value="Genomic_DNA"/>
</dbReference>
<dbReference type="AlphaFoldDB" id="A0A4Z2ISQ9"/>
<accession>A0A4Z2ISQ9</accession>
<protein>
    <submittedName>
        <fullName evidence="1">Uncharacterized protein</fullName>
    </submittedName>
</protein>
<organism evidence="1 2">
    <name type="scientific">Liparis tanakae</name>
    <name type="common">Tanaka's snailfish</name>
    <dbReference type="NCBI Taxonomy" id="230148"/>
    <lineage>
        <taxon>Eukaryota</taxon>
        <taxon>Metazoa</taxon>
        <taxon>Chordata</taxon>
        <taxon>Craniata</taxon>
        <taxon>Vertebrata</taxon>
        <taxon>Euteleostomi</taxon>
        <taxon>Actinopterygii</taxon>
        <taxon>Neopterygii</taxon>
        <taxon>Teleostei</taxon>
        <taxon>Neoteleostei</taxon>
        <taxon>Acanthomorphata</taxon>
        <taxon>Eupercaria</taxon>
        <taxon>Perciformes</taxon>
        <taxon>Cottioidei</taxon>
        <taxon>Cottales</taxon>
        <taxon>Liparidae</taxon>
        <taxon>Liparis</taxon>
    </lineage>
</organism>
<evidence type="ECO:0000313" key="1">
    <source>
        <dbReference type="EMBL" id="TNN80896.1"/>
    </source>
</evidence>
<proteinExistence type="predicted"/>